<dbReference type="AlphaFoldDB" id="A0A2C9JB87"/>
<feature type="domain" description="Thioredoxin" evidence="2">
    <location>
        <begin position="224"/>
        <end position="347"/>
    </location>
</feature>
<dbReference type="KEGG" id="bgt:106052542"/>
<gene>
    <name evidence="3" type="primary">106052542</name>
</gene>
<dbReference type="PROSITE" id="PS00194">
    <property type="entry name" value="THIOREDOXIN_1"/>
    <property type="match status" value="1"/>
</dbReference>
<dbReference type="Pfam" id="PF00085">
    <property type="entry name" value="Thioredoxin"/>
    <property type="match status" value="1"/>
</dbReference>
<dbReference type="RefSeq" id="XP_013063391.2">
    <property type="nucleotide sequence ID" value="XM_013207937.2"/>
</dbReference>
<dbReference type="Gene3D" id="3.40.30.10">
    <property type="entry name" value="Glutaredoxin"/>
    <property type="match status" value="1"/>
</dbReference>
<sequence>MPRIENPRAQESRFIHWIKRDLNQGLSNNRSIKPKYPTSDPFALTYGRLPYRNYVNLAQIYSSESRHDYVGHLNTTVKQLSCENTVQLRWRVSKEVPAFSLDFLQLYLSRFGPVEAIYQLANNVALVTFKNVQSSRFVLSSIDLGLPYGRLHAKRWNPTNMDPDYFRVIKHVHKASETKSRFHSLMDKDDRLSVFSNFRNMSRNICTSSKKYGQTLSRLFNQELQVTDILSEKKTSLPSKKSTLVMIKNAEDYFATIKKMGTLVVVDFYATWCGPCKKIAPFLDMLVTKINNVLVAKVNVDECADLADEEDIKSLPTFIFYKNGTKLETLIGASEEKLLELVVFHSQ</sequence>
<reference evidence="3" key="1">
    <citation type="submission" date="2020-05" db="UniProtKB">
        <authorList>
            <consortium name="EnsemblMetazoa"/>
        </authorList>
    </citation>
    <scope>IDENTIFICATION</scope>
    <source>
        <strain evidence="3">BB02</strain>
    </source>
</reference>
<dbReference type="STRING" id="6526.A0A2C9JB87"/>
<dbReference type="EnsemblMetazoa" id="BGLB000012-RB">
    <property type="protein sequence ID" value="BGLB000012-PB"/>
    <property type="gene ID" value="BGLB000012"/>
</dbReference>
<dbReference type="OrthoDB" id="6064309at2759"/>
<keyword evidence="1" id="KW-1015">Disulfide bond</keyword>
<evidence type="ECO:0000259" key="2">
    <source>
        <dbReference type="PROSITE" id="PS51352"/>
    </source>
</evidence>
<name>A0A2C9JB87_BIOGL</name>
<proteinExistence type="predicted"/>
<dbReference type="InterPro" id="IPR017937">
    <property type="entry name" value="Thioredoxin_CS"/>
</dbReference>
<evidence type="ECO:0000256" key="1">
    <source>
        <dbReference type="ARBA" id="ARBA00023157"/>
    </source>
</evidence>
<dbReference type="PANTHER" id="PTHR46115">
    <property type="entry name" value="THIOREDOXIN-LIKE PROTEIN 1"/>
    <property type="match status" value="1"/>
</dbReference>
<dbReference type="EnsemblMetazoa" id="BGLB000012-RC">
    <property type="protein sequence ID" value="BGLB000012-PC"/>
    <property type="gene ID" value="BGLB000012"/>
</dbReference>
<dbReference type="SUPFAM" id="SSF52833">
    <property type="entry name" value="Thioredoxin-like"/>
    <property type="match status" value="1"/>
</dbReference>
<dbReference type="CDD" id="cd02947">
    <property type="entry name" value="TRX_family"/>
    <property type="match status" value="1"/>
</dbReference>
<dbReference type="InterPro" id="IPR013766">
    <property type="entry name" value="Thioredoxin_domain"/>
</dbReference>
<dbReference type="InterPro" id="IPR036249">
    <property type="entry name" value="Thioredoxin-like_sf"/>
</dbReference>
<dbReference type="PROSITE" id="PS51352">
    <property type="entry name" value="THIOREDOXIN_2"/>
    <property type="match status" value="1"/>
</dbReference>
<evidence type="ECO:0000313" key="4">
    <source>
        <dbReference type="Proteomes" id="UP000076420"/>
    </source>
</evidence>
<protein>
    <recommendedName>
        <fullName evidence="2">Thioredoxin domain-containing protein</fullName>
    </recommendedName>
</protein>
<dbReference type="PRINTS" id="PR00421">
    <property type="entry name" value="THIOREDOXIN"/>
</dbReference>
<dbReference type="VEuPathDB" id="VectorBase:BGLAX_044139"/>
<accession>A0A2C9JB87</accession>
<dbReference type="Proteomes" id="UP000076420">
    <property type="component" value="Unassembled WGS sequence"/>
</dbReference>
<dbReference type="RefSeq" id="XP_013063392.2">
    <property type="nucleotide sequence ID" value="XM_013207938.2"/>
</dbReference>
<organism evidence="3 4">
    <name type="scientific">Biomphalaria glabrata</name>
    <name type="common">Bloodfluke planorb</name>
    <name type="synonym">Freshwater snail</name>
    <dbReference type="NCBI Taxonomy" id="6526"/>
    <lineage>
        <taxon>Eukaryota</taxon>
        <taxon>Metazoa</taxon>
        <taxon>Spiralia</taxon>
        <taxon>Lophotrochozoa</taxon>
        <taxon>Mollusca</taxon>
        <taxon>Gastropoda</taxon>
        <taxon>Heterobranchia</taxon>
        <taxon>Euthyneura</taxon>
        <taxon>Panpulmonata</taxon>
        <taxon>Hygrophila</taxon>
        <taxon>Lymnaeoidea</taxon>
        <taxon>Planorbidae</taxon>
        <taxon>Biomphalaria</taxon>
    </lineage>
</organism>
<evidence type="ECO:0000313" key="3">
    <source>
        <dbReference type="EnsemblMetazoa" id="BGLB000012-PC"/>
    </source>
</evidence>
<dbReference type="VEuPathDB" id="VectorBase:BGLB000012"/>